<feature type="compositionally biased region" description="Low complexity" evidence="1">
    <location>
        <begin position="42"/>
        <end position="74"/>
    </location>
</feature>
<comment type="caution">
    <text evidence="3">The sequence shown here is derived from an EMBL/GenBank/DDBJ whole genome shotgun (WGS) entry which is preliminary data.</text>
</comment>
<feature type="compositionally biased region" description="Polar residues" evidence="1">
    <location>
        <begin position="412"/>
        <end position="442"/>
    </location>
</feature>
<feature type="region of interest" description="Disordered" evidence="1">
    <location>
        <begin position="366"/>
        <end position="451"/>
    </location>
</feature>
<feature type="compositionally biased region" description="Basic and acidic residues" evidence="1">
    <location>
        <begin position="1"/>
        <end position="35"/>
    </location>
</feature>
<organism evidence="3 4">
    <name type="scientific">Neocallimastix californiae</name>
    <dbReference type="NCBI Taxonomy" id="1754190"/>
    <lineage>
        <taxon>Eukaryota</taxon>
        <taxon>Fungi</taxon>
        <taxon>Fungi incertae sedis</taxon>
        <taxon>Chytridiomycota</taxon>
        <taxon>Chytridiomycota incertae sedis</taxon>
        <taxon>Neocallimastigomycetes</taxon>
        <taxon>Neocallimastigales</taxon>
        <taxon>Neocallimastigaceae</taxon>
        <taxon>Neocallimastix</taxon>
    </lineage>
</organism>
<feature type="region of interest" description="Disordered" evidence="1">
    <location>
        <begin position="1"/>
        <end position="97"/>
    </location>
</feature>
<dbReference type="AlphaFoldDB" id="A0A1Y2DKX5"/>
<evidence type="ECO:0000313" key="3">
    <source>
        <dbReference type="EMBL" id="ORY59786.1"/>
    </source>
</evidence>
<sequence length="468" mass="51867">MADEERNRILREQEEIRRQNERAKERDEQLARDAMNKAIDLQNQQKGMEQNHQQNQQNNNSNGNNNNYKPAKALPTPPTPPSPEIPSSTKTTKNVPEVAPVEPKNVQTTTEAVNNALPTTAPASTPVNNNPDLALEATARKTDDNINNIVPGSSKDNTGISTFGLVALVAVAVICCTFFILRKRRRNRENEKMFEDYHQTQEPDDKIEIVSEAEPNDSTKTNNNYNEYANAYGNNAAEANYDYSSATPNYYPPVNTVYTSPFNTVEDVSYQYGNNPDQSLYKDYDHYDQYNETYNQLCNQQYNQQNNQPYQYPINNGIVDAAAIVVAPTQPVEVESSNGNPTSTQIPVTNVVTPVAEGTTAVVAEVQQNQNTTTNTTNTNSTNANGNTPSPSSSSSSANPTEKQLANDVDSSKAQVKNEVTPNENPFTNDNPFGDENATNVPVKSKKGKEVCNDDDVNREYSFITKEN</sequence>
<keyword evidence="4" id="KW-1185">Reference proteome</keyword>
<feature type="compositionally biased region" description="Pro residues" evidence="1">
    <location>
        <begin position="75"/>
        <end position="84"/>
    </location>
</feature>
<feature type="compositionally biased region" description="Low complexity" evidence="1">
    <location>
        <begin position="366"/>
        <end position="401"/>
    </location>
</feature>
<evidence type="ECO:0000313" key="4">
    <source>
        <dbReference type="Proteomes" id="UP000193920"/>
    </source>
</evidence>
<protein>
    <submittedName>
        <fullName evidence="3">Uncharacterized protein</fullName>
    </submittedName>
</protein>
<keyword evidence="2" id="KW-1133">Transmembrane helix</keyword>
<name>A0A1Y2DKX5_9FUNG</name>
<dbReference type="Proteomes" id="UP000193920">
    <property type="component" value="Unassembled WGS sequence"/>
</dbReference>
<evidence type="ECO:0000256" key="2">
    <source>
        <dbReference type="SAM" id="Phobius"/>
    </source>
</evidence>
<keyword evidence="2" id="KW-0812">Transmembrane</keyword>
<keyword evidence="2" id="KW-0472">Membrane</keyword>
<proteinExistence type="predicted"/>
<accession>A0A1Y2DKX5</accession>
<dbReference type="STRING" id="1754190.A0A1Y2DKX5"/>
<dbReference type="EMBL" id="MCOG01000063">
    <property type="protein sequence ID" value="ORY59786.1"/>
    <property type="molecule type" value="Genomic_DNA"/>
</dbReference>
<gene>
    <name evidence="3" type="ORF">LY90DRAFT_701318</name>
</gene>
<reference evidence="3 4" key="1">
    <citation type="submission" date="2016-08" db="EMBL/GenBank/DDBJ databases">
        <title>A Parts List for Fungal Cellulosomes Revealed by Comparative Genomics.</title>
        <authorList>
            <consortium name="DOE Joint Genome Institute"/>
            <person name="Haitjema C.H."/>
            <person name="Gilmore S.P."/>
            <person name="Henske J.K."/>
            <person name="Solomon K.V."/>
            <person name="De Groot R."/>
            <person name="Kuo A."/>
            <person name="Mondo S.J."/>
            <person name="Salamov A.A."/>
            <person name="Labutti K."/>
            <person name="Zhao Z."/>
            <person name="Chiniquy J."/>
            <person name="Barry K."/>
            <person name="Brewer H.M."/>
            <person name="Purvine S.O."/>
            <person name="Wright A.T."/>
            <person name="Boxma B."/>
            <person name="Van Alen T."/>
            <person name="Hackstein J.H."/>
            <person name="Baker S.E."/>
            <person name="Grigoriev I.V."/>
            <person name="O'Malley M.A."/>
        </authorList>
    </citation>
    <scope>NUCLEOTIDE SEQUENCE [LARGE SCALE GENOMIC DNA]</scope>
    <source>
        <strain evidence="3 4">G1</strain>
    </source>
</reference>
<feature type="transmembrane region" description="Helical" evidence="2">
    <location>
        <begin position="160"/>
        <end position="181"/>
    </location>
</feature>
<evidence type="ECO:0000256" key="1">
    <source>
        <dbReference type="SAM" id="MobiDB-lite"/>
    </source>
</evidence>